<feature type="domain" description="ParB-like N-terminal" evidence="4">
    <location>
        <begin position="4"/>
        <end position="90"/>
    </location>
</feature>
<sequence length="398" mass="45201">MVDLHVNPELFALVPEPTKEDFAALKKSIEANGQHNPIIVWKDPVSSKDFIIDGHSRYETCKQLKIEPIIEYKQFDNWLVAMKFAVQVNSNRRHLSAIQKVELALREIEIEGKIAKERQKSTLPKKGEKGFQKSVPNGMHTGNTCEIVSKKTGLSSRTVARLKRILDDGTDELKRDVASGKKTAASAERLIKLEQIHTNPISLPEGKFKIILCDVPYKYDFEGEGAPNYPTLSEEEIIKLKDQHGRPITDLFATDAIIFFWAPFPKLEDALRIIHAWGFSYKTGIVWSKEKEGISQQGTGHYVVATCETILIATKGKPGIPLPKNRPLGILRAPRTNTHSQKPDITRHWIEKMYPNEKYLELFARETAKGWTAWGNQLDFPKITKPVIKKGILDYLER</sequence>
<accession>A0A2S2KQP0</accession>
<dbReference type="Gene3D" id="3.40.50.150">
    <property type="entry name" value="Vaccinia Virus protein VP39"/>
    <property type="match status" value="1"/>
</dbReference>
<dbReference type="SMART" id="SM00470">
    <property type="entry name" value="ParB"/>
    <property type="match status" value="1"/>
</dbReference>
<reference evidence="5 6" key="1">
    <citation type="submission" date="2018-05" db="EMBL/GenBank/DDBJ databases">
        <title>genome sequencing of Nitrosopumilus sp. NM25.</title>
        <authorList>
            <person name="Mori K."/>
            <person name="Nakagawa T."/>
        </authorList>
    </citation>
    <scope>NUCLEOTIDE SEQUENCE [LARGE SCALE GENOMIC DNA]</scope>
    <source>
        <strain evidence="5 6">NM25</strain>
    </source>
</reference>
<dbReference type="GO" id="GO:0008168">
    <property type="term" value="F:methyltransferase activity"/>
    <property type="evidence" value="ECO:0007669"/>
    <property type="project" value="UniProtKB-KW"/>
</dbReference>
<dbReference type="GO" id="GO:0032259">
    <property type="term" value="P:methylation"/>
    <property type="evidence" value="ECO:0007669"/>
    <property type="project" value="UniProtKB-KW"/>
</dbReference>
<dbReference type="PROSITE" id="PS51143">
    <property type="entry name" value="MT_A70"/>
    <property type="match status" value="1"/>
</dbReference>
<dbReference type="AlphaFoldDB" id="A0A2S2KQP0"/>
<dbReference type="SUPFAM" id="SSF53335">
    <property type="entry name" value="S-adenosyl-L-methionine-dependent methyltransferases"/>
    <property type="match status" value="1"/>
</dbReference>
<evidence type="ECO:0000313" key="5">
    <source>
        <dbReference type="EMBL" id="GBH33976.1"/>
    </source>
</evidence>
<dbReference type="InterPro" id="IPR029063">
    <property type="entry name" value="SAM-dependent_MTases_sf"/>
</dbReference>
<evidence type="ECO:0000256" key="1">
    <source>
        <dbReference type="ARBA" id="ARBA00022603"/>
    </source>
</evidence>
<dbReference type="Gene3D" id="3.90.1530.10">
    <property type="entry name" value="Conserved hypothetical protein from pyrococcus furiosus pfu- 392566-001, ParB domain"/>
    <property type="match status" value="1"/>
</dbReference>
<comment type="caution">
    <text evidence="5">The sequence shown here is derived from an EMBL/GenBank/DDBJ whole genome shotgun (WGS) entry which is preliminary data.</text>
</comment>
<dbReference type="EMBL" id="BGKI01000004">
    <property type="protein sequence ID" value="GBH33976.1"/>
    <property type="molecule type" value="Genomic_DNA"/>
</dbReference>
<keyword evidence="2" id="KW-0808">Transferase</keyword>
<evidence type="ECO:0000259" key="4">
    <source>
        <dbReference type="SMART" id="SM00470"/>
    </source>
</evidence>
<name>A0A2S2KQP0_9ARCH</name>
<dbReference type="InterPro" id="IPR007757">
    <property type="entry name" value="MT-A70-like"/>
</dbReference>
<evidence type="ECO:0000256" key="2">
    <source>
        <dbReference type="ARBA" id="ARBA00022679"/>
    </source>
</evidence>
<dbReference type="OrthoDB" id="386895at2157"/>
<keyword evidence="3" id="KW-0949">S-adenosyl-L-methionine</keyword>
<dbReference type="Pfam" id="PF05063">
    <property type="entry name" value="MT-A70"/>
    <property type="match status" value="1"/>
</dbReference>
<protein>
    <recommendedName>
        <fullName evidence="4">ParB-like N-terminal domain-containing protein</fullName>
    </recommendedName>
</protein>
<evidence type="ECO:0000256" key="3">
    <source>
        <dbReference type="ARBA" id="ARBA00022691"/>
    </source>
</evidence>
<gene>
    <name evidence="5" type="ORF">NZNM25_07670</name>
</gene>
<dbReference type="SUPFAM" id="SSF110849">
    <property type="entry name" value="ParB/Sulfiredoxin"/>
    <property type="match status" value="1"/>
</dbReference>
<organism evidence="5 6">
    <name type="scientific">Nitrosopumilus zosterae</name>
    <dbReference type="NCBI Taxonomy" id="718286"/>
    <lineage>
        <taxon>Archaea</taxon>
        <taxon>Nitrososphaerota</taxon>
        <taxon>Nitrososphaeria</taxon>
        <taxon>Nitrosopumilales</taxon>
        <taxon>Nitrosopumilaceae</taxon>
        <taxon>Nitrosopumilus</taxon>
    </lineage>
</organism>
<dbReference type="PANTHER" id="PTHR12829">
    <property type="entry name" value="N6-ADENOSINE-METHYLTRANSFERASE"/>
    <property type="match status" value="1"/>
</dbReference>
<evidence type="ECO:0000313" key="6">
    <source>
        <dbReference type="Proteomes" id="UP000245829"/>
    </source>
</evidence>
<dbReference type="InterPro" id="IPR036086">
    <property type="entry name" value="ParB/Sulfiredoxin_sf"/>
</dbReference>
<keyword evidence="1" id="KW-0489">Methyltransferase</keyword>
<proteinExistence type="predicted"/>
<dbReference type="PANTHER" id="PTHR12829:SF7">
    <property type="entry name" value="N6-ADENOSINE-METHYLTRANSFERASE CATALYTIC SUBUNIT"/>
    <property type="match status" value="1"/>
</dbReference>
<keyword evidence="6" id="KW-1185">Reference proteome</keyword>
<dbReference type="Proteomes" id="UP000245829">
    <property type="component" value="Unassembled WGS sequence"/>
</dbReference>
<dbReference type="InterPro" id="IPR003115">
    <property type="entry name" value="ParB_N"/>
</dbReference>